<evidence type="ECO:0000313" key="1">
    <source>
        <dbReference type="EMBL" id="PCE65799.1"/>
    </source>
</evidence>
<dbReference type="InterPro" id="IPR017853">
    <property type="entry name" value="GH"/>
</dbReference>
<organism evidence="1 2">
    <name type="scientific">Sediminicola luteus</name>
    <dbReference type="NCBI Taxonomy" id="319238"/>
    <lineage>
        <taxon>Bacteria</taxon>
        <taxon>Pseudomonadati</taxon>
        <taxon>Bacteroidota</taxon>
        <taxon>Flavobacteriia</taxon>
        <taxon>Flavobacteriales</taxon>
        <taxon>Flavobacteriaceae</taxon>
        <taxon>Sediminicola</taxon>
    </lineage>
</organism>
<dbReference type="Gene3D" id="3.20.20.70">
    <property type="entry name" value="Aldolase class I"/>
    <property type="match status" value="1"/>
</dbReference>
<dbReference type="InterPro" id="IPR013785">
    <property type="entry name" value="Aldolase_TIM"/>
</dbReference>
<accession>A0A2A4GA23</accession>
<dbReference type="Proteomes" id="UP000219559">
    <property type="component" value="Unassembled WGS sequence"/>
</dbReference>
<evidence type="ECO:0000313" key="2">
    <source>
        <dbReference type="Proteomes" id="UP000219559"/>
    </source>
</evidence>
<proteinExistence type="predicted"/>
<comment type="caution">
    <text evidence="1">The sequence shown here is derived from an EMBL/GenBank/DDBJ whole genome shotgun (WGS) entry which is preliminary data.</text>
</comment>
<sequence length="666" mass="76268">MVVGLTLGSCSDATRFKVPLQAKFKSAEAYTQGNVLTVTTGTFERTWELTENGLVTRTLASDGAFEILGDIPEMVDWKLPGILNPNAPGQLISLSANAANDQDFTNEHLEISAEFDYPEQGIRLKYVIWAYPDAPGLRTQLFLKKNSDDLPFTDQEEKGRAEYLPLAHTDQTHQLIGYYNDTQHRNTHANEILKDSLLNGQFYQDWANIVVLRQENKGVMLVQESHKCVNQAGIFTGGYLLDSLGLSATGLGIDHEHITENYRPLWAYWTIGFQGDTTELQTALKRFDRMRYPIDPKRDIYIMANNWGTGSSGEQSKFASREENILKEIESQKDLGIDLQQVDDGWQGLDYNNWDYVASASNATYGTYDVYPEGWKNIKKAAATSGLRLGLWAASHIPGEDLLKHFKSGGFTSYKLDFANLNTYDKFHDFVNKVRTFILATDHKVRVNWDVTENPARIGYFFGREYGNIYLENRKPKTPENVIYKPYLVLRDAWQVARYTNLNKFQVSIQNIEMVDRNGSDAYLHNHPYSVAIALMGSPIFFQETQYYSQEARDQIRPLITAYRKHRHAMYQGYVFPIGDTPDNASWTGFQNHNFNSNDGYLTLFRELNNRDNEHAVQLHLLKGKQIILTDLMTQETVTKQVDTNGWIQFSMDTPADFRFYKYRTP</sequence>
<dbReference type="AlphaFoldDB" id="A0A2A4GA23"/>
<evidence type="ECO:0008006" key="3">
    <source>
        <dbReference type="Google" id="ProtNLM"/>
    </source>
</evidence>
<dbReference type="EMBL" id="NBWU01000001">
    <property type="protein sequence ID" value="PCE65799.1"/>
    <property type="molecule type" value="Genomic_DNA"/>
</dbReference>
<keyword evidence="2" id="KW-1185">Reference proteome</keyword>
<name>A0A2A4GA23_9FLAO</name>
<dbReference type="SUPFAM" id="SSF51445">
    <property type="entry name" value="(Trans)glycosidases"/>
    <property type="match status" value="1"/>
</dbReference>
<protein>
    <recommendedName>
        <fullName evidence="3">Alpha-galactosidase</fullName>
    </recommendedName>
</protein>
<reference evidence="1 2" key="1">
    <citation type="submission" date="2017-04" db="EMBL/GenBank/DDBJ databases">
        <title>A new member of the family Flavobacteriaceae isolated from ascidians.</title>
        <authorList>
            <person name="Chen L."/>
        </authorList>
    </citation>
    <scope>NUCLEOTIDE SEQUENCE [LARGE SCALE GENOMIC DNA]</scope>
    <source>
        <strain evidence="1 2">HQA918</strain>
    </source>
</reference>
<gene>
    <name evidence="1" type="ORF">B7P33_00385</name>
</gene>